<dbReference type="InterPro" id="IPR023772">
    <property type="entry name" value="DNA-bd_HTH_TetR-type_CS"/>
</dbReference>
<evidence type="ECO:0000256" key="2">
    <source>
        <dbReference type="PROSITE-ProRule" id="PRU00335"/>
    </source>
</evidence>
<dbReference type="PROSITE" id="PS50977">
    <property type="entry name" value="HTH_TETR_2"/>
    <property type="match status" value="1"/>
</dbReference>
<evidence type="ECO:0000313" key="4">
    <source>
        <dbReference type="EMBL" id="MEZ7198445.1"/>
    </source>
</evidence>
<protein>
    <submittedName>
        <fullName evidence="4">Helix-turn-helix domain-containing protein</fullName>
    </submittedName>
</protein>
<dbReference type="InterPro" id="IPR050109">
    <property type="entry name" value="HTH-type_TetR-like_transc_reg"/>
</dbReference>
<dbReference type="InterPro" id="IPR009057">
    <property type="entry name" value="Homeodomain-like_sf"/>
</dbReference>
<evidence type="ECO:0000313" key="5">
    <source>
        <dbReference type="Proteomes" id="UP001568698"/>
    </source>
</evidence>
<sequence length="209" mass="23345">MAQVLKESVRVRIAAAAEARFAEQGFDSATVDAIARDAGVAAGTVYKYFPNKQALFRSIVTDEFVAELSRLTRERIAAFARPDGMEPDQDMTAGPSGELLGFLARNRLKAVILLGWGQGTEYADFVPDYIRDMEDRTLAQAREQFPQLEQARTFRFMVRRILEESVRGMVAILREFEEEADIRRAFAAAARCRMAGINALMAWALAEGK</sequence>
<dbReference type="RefSeq" id="WP_371387934.1">
    <property type="nucleotide sequence ID" value="NZ_JBGLYH010000069.1"/>
</dbReference>
<gene>
    <name evidence="4" type="ORF">AB6M95_16970</name>
</gene>
<feature type="domain" description="HTH tetR-type" evidence="3">
    <location>
        <begin position="7"/>
        <end position="67"/>
    </location>
</feature>
<keyword evidence="5" id="KW-1185">Reference proteome</keyword>
<proteinExistence type="predicted"/>
<dbReference type="PANTHER" id="PTHR30055:SF226">
    <property type="entry name" value="HTH-TYPE TRANSCRIPTIONAL REGULATOR PKSA"/>
    <property type="match status" value="1"/>
</dbReference>
<accession>A0ABV4K8V5</accession>
<dbReference type="Pfam" id="PF00440">
    <property type="entry name" value="TetR_N"/>
    <property type="match status" value="1"/>
</dbReference>
<organism evidence="4 5">
    <name type="scientific">Pseudodesulfovibrio karagichevae</name>
    <dbReference type="NCBI Taxonomy" id="3239305"/>
    <lineage>
        <taxon>Bacteria</taxon>
        <taxon>Pseudomonadati</taxon>
        <taxon>Thermodesulfobacteriota</taxon>
        <taxon>Desulfovibrionia</taxon>
        <taxon>Desulfovibrionales</taxon>
        <taxon>Desulfovibrionaceae</taxon>
    </lineage>
</organism>
<reference evidence="4 5" key="1">
    <citation type="submission" date="2024-08" db="EMBL/GenBank/DDBJ databases">
        <title>Sulfate-reducing bacteria isolated from formation water of the oil field in Kazakhstan and description of Pseudodesulfovibrio sp.</title>
        <authorList>
            <person name="Bidzhieva S.K."/>
            <person name="Tourova T.P."/>
            <person name="Grouzdev D.S."/>
            <person name="Beletsky A.V."/>
            <person name="Sokolova D.S."/>
            <person name="Samigullina S.R."/>
            <person name="Poltaraus A.B."/>
            <person name="Avtukh A.N."/>
            <person name="Tereshina V.M."/>
            <person name="Zhaparov N.S."/>
            <person name="Mardanov A.V."/>
            <person name="Nazina T.N."/>
        </authorList>
    </citation>
    <scope>NUCLEOTIDE SEQUENCE [LARGE SCALE GENOMIC DNA]</scope>
    <source>
        <strain evidence="4 5">9FUS</strain>
    </source>
</reference>
<dbReference type="SUPFAM" id="SSF46689">
    <property type="entry name" value="Homeodomain-like"/>
    <property type="match status" value="1"/>
</dbReference>
<dbReference type="Proteomes" id="UP001568698">
    <property type="component" value="Unassembled WGS sequence"/>
</dbReference>
<evidence type="ECO:0000256" key="1">
    <source>
        <dbReference type="ARBA" id="ARBA00023125"/>
    </source>
</evidence>
<dbReference type="Gene3D" id="1.10.357.10">
    <property type="entry name" value="Tetracycline Repressor, domain 2"/>
    <property type="match status" value="1"/>
</dbReference>
<keyword evidence="1 2" id="KW-0238">DNA-binding</keyword>
<dbReference type="PRINTS" id="PR00455">
    <property type="entry name" value="HTHTETR"/>
</dbReference>
<dbReference type="EMBL" id="JBGLYH010000069">
    <property type="protein sequence ID" value="MEZ7198445.1"/>
    <property type="molecule type" value="Genomic_DNA"/>
</dbReference>
<feature type="DNA-binding region" description="H-T-H motif" evidence="2">
    <location>
        <begin position="30"/>
        <end position="49"/>
    </location>
</feature>
<dbReference type="PANTHER" id="PTHR30055">
    <property type="entry name" value="HTH-TYPE TRANSCRIPTIONAL REGULATOR RUTR"/>
    <property type="match status" value="1"/>
</dbReference>
<dbReference type="PROSITE" id="PS01081">
    <property type="entry name" value="HTH_TETR_1"/>
    <property type="match status" value="1"/>
</dbReference>
<evidence type="ECO:0000259" key="3">
    <source>
        <dbReference type="PROSITE" id="PS50977"/>
    </source>
</evidence>
<comment type="caution">
    <text evidence="4">The sequence shown here is derived from an EMBL/GenBank/DDBJ whole genome shotgun (WGS) entry which is preliminary data.</text>
</comment>
<dbReference type="InterPro" id="IPR001647">
    <property type="entry name" value="HTH_TetR"/>
</dbReference>
<name>A0ABV4K8V5_9BACT</name>